<feature type="compositionally biased region" description="Pro residues" evidence="1">
    <location>
        <begin position="445"/>
        <end position="455"/>
    </location>
</feature>
<dbReference type="AlphaFoldDB" id="A0A561B8R9"/>
<organism evidence="3 4">
    <name type="scientific">Kribbella amoyensis</name>
    <dbReference type="NCBI Taxonomy" id="996641"/>
    <lineage>
        <taxon>Bacteria</taxon>
        <taxon>Bacillati</taxon>
        <taxon>Actinomycetota</taxon>
        <taxon>Actinomycetes</taxon>
        <taxon>Propionibacteriales</taxon>
        <taxon>Kribbellaceae</taxon>
        <taxon>Kribbella</taxon>
    </lineage>
</organism>
<dbReference type="Gene3D" id="3.40.50.300">
    <property type="entry name" value="P-loop containing nucleotide triphosphate hydrolases"/>
    <property type="match status" value="1"/>
</dbReference>
<feature type="domain" description="HTH luxR-type" evidence="2">
    <location>
        <begin position="1"/>
        <end position="65"/>
    </location>
</feature>
<dbReference type="PRINTS" id="PR00364">
    <property type="entry name" value="DISEASERSIST"/>
</dbReference>
<gene>
    <name evidence="3" type="ORF">FB561_6799</name>
</gene>
<feature type="region of interest" description="Disordered" evidence="1">
    <location>
        <begin position="444"/>
        <end position="467"/>
    </location>
</feature>
<comment type="caution">
    <text evidence="3">The sequence shown here is derived from an EMBL/GenBank/DDBJ whole genome shotgun (WGS) entry which is preliminary data.</text>
</comment>
<proteinExistence type="predicted"/>
<reference evidence="3 4" key="1">
    <citation type="submission" date="2019-06" db="EMBL/GenBank/DDBJ databases">
        <title>Sequencing the genomes of 1000 actinobacteria strains.</title>
        <authorList>
            <person name="Klenk H.-P."/>
        </authorList>
    </citation>
    <scope>NUCLEOTIDE SEQUENCE [LARGE SCALE GENOMIC DNA]</scope>
    <source>
        <strain evidence="3 4">DSM 24683</strain>
    </source>
</reference>
<accession>A0A561B8R9</accession>
<dbReference type="PANTHER" id="PTHR47691">
    <property type="entry name" value="REGULATOR-RELATED"/>
    <property type="match status" value="1"/>
</dbReference>
<evidence type="ECO:0000313" key="3">
    <source>
        <dbReference type="EMBL" id="TWD75361.1"/>
    </source>
</evidence>
<dbReference type="RefSeq" id="WP_145814070.1">
    <property type="nucleotide sequence ID" value="NZ_VIVK01000002.1"/>
</dbReference>
<dbReference type="CDD" id="cd06170">
    <property type="entry name" value="LuxR_C_like"/>
    <property type="match status" value="1"/>
</dbReference>
<dbReference type="SMART" id="SM00421">
    <property type="entry name" value="HTH_LUXR"/>
    <property type="match status" value="1"/>
</dbReference>
<dbReference type="InterPro" id="IPR036388">
    <property type="entry name" value="WH-like_DNA-bd_sf"/>
</dbReference>
<dbReference type="PROSITE" id="PS00622">
    <property type="entry name" value="HTH_LUXR_1"/>
    <property type="match status" value="1"/>
</dbReference>
<dbReference type="InterPro" id="IPR058852">
    <property type="entry name" value="HTH_77"/>
</dbReference>
<dbReference type="PROSITE" id="PS50043">
    <property type="entry name" value="HTH_LUXR_2"/>
    <property type="match status" value="1"/>
</dbReference>
<dbReference type="SUPFAM" id="SSF46894">
    <property type="entry name" value="C-terminal effector domain of the bipartite response regulators"/>
    <property type="match status" value="1"/>
</dbReference>
<keyword evidence="4" id="KW-1185">Reference proteome</keyword>
<protein>
    <submittedName>
        <fullName evidence="3">Putative ATPase</fullName>
    </submittedName>
</protein>
<dbReference type="Gene3D" id="1.10.10.10">
    <property type="entry name" value="Winged helix-like DNA-binding domain superfamily/Winged helix DNA-binding domain"/>
    <property type="match status" value="1"/>
</dbReference>
<evidence type="ECO:0000313" key="4">
    <source>
        <dbReference type="Proteomes" id="UP000318380"/>
    </source>
</evidence>
<dbReference type="PANTHER" id="PTHR47691:SF3">
    <property type="entry name" value="HTH-TYPE TRANSCRIPTIONAL REGULATOR RV0890C-RELATED"/>
    <property type="match status" value="1"/>
</dbReference>
<sequence>MAGPREVSAREAEVLAALAGDRSNAQIARRLQISVRTVESHVSSLLRKYGVTDRRELARLAEVAGSEQTEITFTGLPNQGTSFVGRERERAEVIGALGSNRLVSLLGPGGVGKTRLALQVAAELGPRFPYGGAVVDLVPVRPGFVVAAVAAALGVAEQPPQEPVESLLDRLRLGRTLLVVDNCEHLVEEVGVLLARILAQAPETTLLVTSRERIGVVGERSVGLGPLALGSDAEQLFADRVPPEFAIDPQLAADVCAGLDGVPLAIELAAARAGSLGPDGLLAALDDRLRLLAGGRGPDERHRSLAQVIGWSYALLDEAERAVFRRLAVFVGGFDLDAAVAVNPSRSRGEVSDLLGRLTDKSLLRRGQQGAVSRWRMLETVRAFAAEELAGSGEAAEATARHLAWALGTVERLELRLTTGEWEAEFDQVTGDLRAALTQAALPKPALPKPAPPKPALTNPAEQADEQGHRLARGLAHLTFARQRFVEAREHYLTAADLAASPAEEYEDLRDAAEAALVVANGGLAYQLLRRAAELDDERLSSDALALAVTAVNRYDVEEHQLPDRGAALLATKQGDTGSALTAIARAWVDRPELAPAEAAVAAARSTGDALVVMSSLDAYCVAAASAGRLREARRAAEERLALAAELPRHDPRAVAEIVDAFHVASTTAVSVGALTEAVRLARGIDDPVRGHPYITAPRRIRAFALSGFLDEAVREADIMWTGWRAAGCPPAQWMASAAASATLAHGLLGDGQAPVWRQRALELARVGDAAEAPALAAPAAFVDARLALHLGTDDAEKVVARTFEDFFEPWWVPYAQAAGAELAIAAGLPDPAQYLELVTTAGENDWAAATLLRARGRLTGDEALLTEAASRFEGIGARFEYACTLLLLGDDRAAEDLGGVRPVGW</sequence>
<dbReference type="SUPFAM" id="SSF52540">
    <property type="entry name" value="P-loop containing nucleoside triphosphate hydrolases"/>
    <property type="match status" value="1"/>
</dbReference>
<dbReference type="InterPro" id="IPR000792">
    <property type="entry name" value="Tscrpt_reg_LuxR_C"/>
</dbReference>
<dbReference type="Proteomes" id="UP000318380">
    <property type="component" value="Unassembled WGS sequence"/>
</dbReference>
<dbReference type="OrthoDB" id="33864at2"/>
<dbReference type="InterPro" id="IPR016032">
    <property type="entry name" value="Sig_transdc_resp-reg_C-effctor"/>
</dbReference>
<dbReference type="Pfam" id="PF00196">
    <property type="entry name" value="GerE"/>
    <property type="match status" value="1"/>
</dbReference>
<evidence type="ECO:0000256" key="1">
    <source>
        <dbReference type="SAM" id="MobiDB-lite"/>
    </source>
</evidence>
<dbReference type="InterPro" id="IPR027417">
    <property type="entry name" value="P-loop_NTPase"/>
</dbReference>
<dbReference type="Pfam" id="PF25872">
    <property type="entry name" value="HTH_77"/>
    <property type="match status" value="1"/>
</dbReference>
<dbReference type="PRINTS" id="PR00038">
    <property type="entry name" value="HTHLUXR"/>
</dbReference>
<evidence type="ECO:0000259" key="2">
    <source>
        <dbReference type="PROSITE" id="PS50043"/>
    </source>
</evidence>
<dbReference type="GO" id="GO:0003677">
    <property type="term" value="F:DNA binding"/>
    <property type="evidence" value="ECO:0007669"/>
    <property type="project" value="InterPro"/>
</dbReference>
<dbReference type="GO" id="GO:0006355">
    <property type="term" value="P:regulation of DNA-templated transcription"/>
    <property type="evidence" value="ECO:0007669"/>
    <property type="project" value="InterPro"/>
</dbReference>
<name>A0A561B8R9_9ACTN</name>
<dbReference type="EMBL" id="VIVK01000002">
    <property type="protein sequence ID" value="TWD75361.1"/>
    <property type="molecule type" value="Genomic_DNA"/>
</dbReference>